<dbReference type="GO" id="GO:0004252">
    <property type="term" value="F:serine-type endopeptidase activity"/>
    <property type="evidence" value="ECO:0007669"/>
    <property type="project" value="InterPro"/>
</dbReference>
<dbReference type="Gene3D" id="2.60.120.260">
    <property type="entry name" value="Galactose-binding domain-like"/>
    <property type="match status" value="2"/>
</dbReference>
<keyword evidence="3" id="KW-0378">Hydrolase</keyword>
<reference evidence="10 11" key="2">
    <citation type="submission" date="2018-03" db="EMBL/GenBank/DDBJ databases">
        <authorList>
            <person name="Keele B.F."/>
        </authorList>
    </citation>
    <scope>NUCLEOTIDE SEQUENCE [LARGE SCALE GENOMIC DNA]</scope>
    <source>
        <strain evidence="10 11">D13</strain>
    </source>
</reference>
<keyword evidence="6" id="KW-0472">Membrane</keyword>
<evidence type="ECO:0000313" key="11">
    <source>
        <dbReference type="Proteomes" id="UP000241074"/>
    </source>
</evidence>
<dbReference type="Pfam" id="PF02494">
    <property type="entry name" value="HYR"/>
    <property type="match status" value="1"/>
</dbReference>
<feature type="chain" id="PRO_5015150639" description="P/Homo B domain-containing protein" evidence="7">
    <location>
        <begin position="29"/>
        <end position="601"/>
    </location>
</feature>
<keyword evidence="1" id="KW-0645">Protease</keyword>
<accession>A0A2P1PXB8</accession>
<evidence type="ECO:0000256" key="1">
    <source>
        <dbReference type="ARBA" id="ARBA00022670"/>
    </source>
</evidence>
<evidence type="ECO:0000256" key="5">
    <source>
        <dbReference type="SAM" id="MobiDB-lite"/>
    </source>
</evidence>
<dbReference type="GO" id="GO:0016485">
    <property type="term" value="P:protein processing"/>
    <property type="evidence" value="ECO:0007669"/>
    <property type="project" value="TreeGrafter"/>
</dbReference>
<keyword evidence="2" id="KW-0677">Repeat</keyword>
<dbReference type="PANTHER" id="PTHR42884:SF14">
    <property type="entry name" value="NEUROENDOCRINE CONVERTASE 1"/>
    <property type="match status" value="1"/>
</dbReference>
<evidence type="ECO:0000256" key="4">
    <source>
        <dbReference type="ARBA" id="ARBA00022825"/>
    </source>
</evidence>
<dbReference type="PROSITE" id="PS51829">
    <property type="entry name" value="P_HOMO_B"/>
    <property type="match status" value="2"/>
</dbReference>
<keyword evidence="7" id="KW-0732">Signal</keyword>
<dbReference type="InterPro" id="IPR003410">
    <property type="entry name" value="HYR_dom"/>
</dbReference>
<evidence type="ECO:0000256" key="2">
    <source>
        <dbReference type="ARBA" id="ARBA00022737"/>
    </source>
</evidence>
<dbReference type="InterPro" id="IPR002884">
    <property type="entry name" value="P_dom"/>
</dbReference>
<proteinExistence type="predicted"/>
<dbReference type="SUPFAM" id="SSF49785">
    <property type="entry name" value="Galactose-binding domain-like"/>
    <property type="match status" value="2"/>
</dbReference>
<evidence type="ECO:0000256" key="6">
    <source>
        <dbReference type="SAM" id="Phobius"/>
    </source>
</evidence>
<feature type="compositionally biased region" description="Low complexity" evidence="5">
    <location>
        <begin position="94"/>
        <end position="115"/>
    </location>
</feature>
<feature type="signal peptide" evidence="7">
    <location>
        <begin position="1"/>
        <end position="28"/>
    </location>
</feature>
<dbReference type="InterPro" id="IPR008979">
    <property type="entry name" value="Galactose-bd-like_sf"/>
</dbReference>
<evidence type="ECO:0008006" key="12">
    <source>
        <dbReference type="Google" id="ProtNLM"/>
    </source>
</evidence>
<keyword evidence="4" id="KW-0720">Serine protease</keyword>
<feature type="domain" description="P/Homo B" evidence="9">
    <location>
        <begin position="101"/>
        <end position="268"/>
    </location>
</feature>
<feature type="domain" description="HYR" evidence="8">
    <location>
        <begin position="490"/>
        <end position="571"/>
    </location>
</feature>
<evidence type="ECO:0000256" key="3">
    <source>
        <dbReference type="ARBA" id="ARBA00022801"/>
    </source>
</evidence>
<dbReference type="Proteomes" id="UP000241074">
    <property type="component" value="Chromosome"/>
</dbReference>
<keyword evidence="11" id="KW-1185">Reference proteome</keyword>
<reference evidence="10 11" key="1">
    <citation type="submission" date="2018-03" db="EMBL/GenBank/DDBJ databases">
        <title>Ahniella affigens gen. nov., sp. nov., a gammaproteobacterium isolated from sandy soil near a stream.</title>
        <authorList>
            <person name="Ko Y."/>
            <person name="Kim J.-H."/>
        </authorList>
    </citation>
    <scope>NUCLEOTIDE SEQUENCE [LARGE SCALE GENOMIC DNA]</scope>
    <source>
        <strain evidence="10 11">D13</strain>
    </source>
</reference>
<dbReference type="GO" id="GO:0016020">
    <property type="term" value="C:membrane"/>
    <property type="evidence" value="ECO:0007669"/>
    <property type="project" value="TreeGrafter"/>
</dbReference>
<dbReference type="Pfam" id="PF01483">
    <property type="entry name" value="P_proprotein"/>
    <property type="match status" value="2"/>
</dbReference>
<evidence type="ECO:0000259" key="8">
    <source>
        <dbReference type="PROSITE" id="PS50825"/>
    </source>
</evidence>
<evidence type="ECO:0000259" key="9">
    <source>
        <dbReference type="PROSITE" id="PS51829"/>
    </source>
</evidence>
<evidence type="ECO:0000313" key="10">
    <source>
        <dbReference type="EMBL" id="AVP99485.1"/>
    </source>
</evidence>
<organism evidence="10 11">
    <name type="scientific">Ahniella affigens</name>
    <dbReference type="NCBI Taxonomy" id="2021234"/>
    <lineage>
        <taxon>Bacteria</taxon>
        <taxon>Pseudomonadati</taxon>
        <taxon>Pseudomonadota</taxon>
        <taxon>Gammaproteobacteria</taxon>
        <taxon>Lysobacterales</taxon>
        <taxon>Rhodanobacteraceae</taxon>
        <taxon>Ahniella</taxon>
    </lineage>
</organism>
<dbReference type="AlphaFoldDB" id="A0A2P1PXB8"/>
<dbReference type="PROSITE" id="PS50825">
    <property type="entry name" value="HYR"/>
    <property type="match status" value="1"/>
</dbReference>
<dbReference type="KEGG" id="xba:C7S18_20935"/>
<evidence type="ECO:0000256" key="7">
    <source>
        <dbReference type="SAM" id="SignalP"/>
    </source>
</evidence>
<name>A0A2P1PXB8_9GAMM</name>
<dbReference type="OrthoDB" id="5926149at2"/>
<feature type="domain" description="P/Homo B" evidence="9">
    <location>
        <begin position="270"/>
        <end position="420"/>
    </location>
</feature>
<gene>
    <name evidence="10" type="ORF">C7S18_20935</name>
</gene>
<feature type="region of interest" description="Disordered" evidence="5">
    <location>
        <begin position="92"/>
        <end position="115"/>
    </location>
</feature>
<dbReference type="PANTHER" id="PTHR42884">
    <property type="entry name" value="PROPROTEIN CONVERTASE SUBTILISIN/KEXIN-RELATED"/>
    <property type="match status" value="1"/>
</dbReference>
<keyword evidence="6" id="KW-1133">Transmembrane helix</keyword>
<dbReference type="EMBL" id="CP027860">
    <property type="protein sequence ID" value="AVP99485.1"/>
    <property type="molecule type" value="Genomic_DNA"/>
</dbReference>
<feature type="transmembrane region" description="Helical" evidence="6">
    <location>
        <begin position="577"/>
        <end position="596"/>
    </location>
</feature>
<sequence>MTLDGAHHMKIQKLSILALALLATQANANPEKLATYQTMRGIAAQIESLKQQTGVDTAAQIASLQSQFKDLQNGMGGDDPTRSYEANRRTVARVPTGSGPTPPSGMTVTTTSATNSTPVPINDVATNTSTLTIAGAGTYLWDVDLTALLTHTFAADMDITLTSPAGTVVTISTDNGAGNDNVFNGSFFDDDANPAGAVPYTTNDGVTTDQVYVNLTTATPLVAEGSLGAFRGEDPNGTWTLTVTDDLAGDTGSIDGFTIDAHTLTSSPTLTPATGFVNTTPVAIADVATTTHTINVSGLTGVIVDTTLTTNITHTFAADMDITLTSPTGTVVTLTTDNGAGNDNVFNGTLWDDNAATTTTDNVYANLVTAANLVPEESMSAFTGEDPNGTWTLTVSDDLAGDTGSIDSSALAFVLGTAPCVAIVCPANVSSSTAAGTCASPVTFAAPTGDPGCGTITCDATSGNSFGLGVTNVTCTAQAGPTCGFTVTVNDTEAPVMTCPTDIATQPTSQQGATVNFTAPVVTDNCPGVGAATCAPASGSIFSTGVTSVTCSATDAATNAGNCGFQVLVGAQTSVPVLNSLGLFALILGFLGFAWVRRQTI</sequence>
<protein>
    <recommendedName>
        <fullName evidence="12">P/Homo B domain-containing protein</fullName>
    </recommendedName>
</protein>
<keyword evidence="6" id="KW-0812">Transmembrane</keyword>